<dbReference type="EMBL" id="PVTL01000007">
    <property type="protein sequence ID" value="PRY67219.1"/>
    <property type="molecule type" value="Genomic_DNA"/>
</dbReference>
<proteinExistence type="predicted"/>
<sequence>MSAEHFDLIVVGAGPAGSAAALAALRDRPDARVLLLDRSPLGRDKVCGDGIAPHAVAELDALGVSAVDPDEIVPAVRLVSPSGGGRSALTQSPGYVVPRRTFDERLARAAIAAGAHFRQERVTTLTQNSREVTVNGRLTAPVVVAADGANSVVRRLVGEPANRGRALAVALRGYAPTPPGHAHELLLRWDIQRQGGLCYAWAFPTRDGVSNIGYGMSAAGLSRVSGSGRQHLTSRLRALLGEFDLTGVDLVGHTLPLTIQRPRAAVGRVLLTGDAASLINPFTGEGIFTALASGALAGRVAVSDSAAVSGSAAVSDRVAVSGSAATHADTPAARYTRQLRQRFGRQHRQSALLYPLLESRRVLDAVIRACGADIRTFDRLLDVGLGDSSFAPRDLLRLVGTRRPDGERMPRG</sequence>
<dbReference type="GO" id="GO:0071949">
    <property type="term" value="F:FAD binding"/>
    <property type="evidence" value="ECO:0007669"/>
    <property type="project" value="InterPro"/>
</dbReference>
<name>A0A2T0VAJ3_9MICO</name>
<evidence type="ECO:0000313" key="2">
    <source>
        <dbReference type="EMBL" id="PRY67219.1"/>
    </source>
</evidence>
<dbReference type="GO" id="GO:0016628">
    <property type="term" value="F:oxidoreductase activity, acting on the CH-CH group of donors, NAD or NADP as acceptor"/>
    <property type="evidence" value="ECO:0007669"/>
    <property type="project" value="InterPro"/>
</dbReference>
<dbReference type="InterPro" id="IPR011777">
    <property type="entry name" value="Geranylgeranyl_Rdtase_fam"/>
</dbReference>
<dbReference type="SUPFAM" id="SSF51905">
    <property type="entry name" value="FAD/NAD(P)-binding domain"/>
    <property type="match status" value="1"/>
</dbReference>
<dbReference type="InterPro" id="IPR036188">
    <property type="entry name" value="FAD/NAD-bd_sf"/>
</dbReference>
<reference evidence="2 3" key="1">
    <citation type="submission" date="2018-03" db="EMBL/GenBank/DDBJ databases">
        <title>Genomic Encyclopedia of Type Strains, Phase III (KMG-III): the genomes of soil and plant-associated and newly described type strains.</title>
        <authorList>
            <person name="Whitman W."/>
        </authorList>
    </citation>
    <scope>NUCLEOTIDE SEQUENCE [LARGE SCALE GENOMIC DNA]</scope>
    <source>
        <strain evidence="2 3">CGMCC 1.12484</strain>
    </source>
</reference>
<dbReference type="AlphaFoldDB" id="A0A2T0VAJ3"/>
<evidence type="ECO:0000313" key="3">
    <source>
        <dbReference type="Proteomes" id="UP000237983"/>
    </source>
</evidence>
<feature type="domain" description="FAD-binding" evidence="1">
    <location>
        <begin position="7"/>
        <end position="291"/>
    </location>
</feature>
<accession>A0A2T0VAJ3</accession>
<dbReference type="Proteomes" id="UP000237983">
    <property type="component" value="Unassembled WGS sequence"/>
</dbReference>
<protein>
    <submittedName>
        <fullName evidence="2">Geranylgeranyl reductase family protein</fullName>
    </submittedName>
</protein>
<dbReference type="InterPro" id="IPR050407">
    <property type="entry name" value="Geranylgeranyl_reductase"/>
</dbReference>
<organism evidence="2 3">
    <name type="scientific">Glaciihabitans tibetensis</name>
    <dbReference type="NCBI Taxonomy" id="1266600"/>
    <lineage>
        <taxon>Bacteria</taxon>
        <taxon>Bacillati</taxon>
        <taxon>Actinomycetota</taxon>
        <taxon>Actinomycetes</taxon>
        <taxon>Micrococcales</taxon>
        <taxon>Microbacteriaceae</taxon>
        <taxon>Glaciihabitans</taxon>
    </lineage>
</organism>
<dbReference type="OrthoDB" id="9782160at2"/>
<dbReference type="PRINTS" id="PR00420">
    <property type="entry name" value="RNGMNOXGNASE"/>
</dbReference>
<comment type="caution">
    <text evidence="2">The sequence shown here is derived from an EMBL/GenBank/DDBJ whole genome shotgun (WGS) entry which is preliminary data.</text>
</comment>
<dbReference type="PANTHER" id="PTHR42685:SF22">
    <property type="entry name" value="CONDITIONED MEDIUM FACTOR RECEPTOR 1"/>
    <property type="match status" value="1"/>
</dbReference>
<evidence type="ECO:0000259" key="1">
    <source>
        <dbReference type="Pfam" id="PF01494"/>
    </source>
</evidence>
<dbReference type="Gene3D" id="3.50.50.60">
    <property type="entry name" value="FAD/NAD(P)-binding domain"/>
    <property type="match status" value="1"/>
</dbReference>
<dbReference type="NCBIfam" id="TIGR02032">
    <property type="entry name" value="GG-red-SF"/>
    <property type="match status" value="1"/>
</dbReference>
<dbReference type="RefSeq" id="WP_106213745.1">
    <property type="nucleotide sequence ID" value="NZ_PVTL01000007.1"/>
</dbReference>
<dbReference type="PANTHER" id="PTHR42685">
    <property type="entry name" value="GERANYLGERANYL DIPHOSPHATE REDUCTASE"/>
    <property type="match status" value="1"/>
</dbReference>
<gene>
    <name evidence="2" type="ORF">B0I08_107114</name>
</gene>
<dbReference type="Pfam" id="PF01494">
    <property type="entry name" value="FAD_binding_3"/>
    <property type="match status" value="1"/>
</dbReference>
<keyword evidence="3" id="KW-1185">Reference proteome</keyword>
<dbReference type="InterPro" id="IPR002938">
    <property type="entry name" value="FAD-bd"/>
</dbReference>